<protein>
    <submittedName>
        <fullName evidence="2">Putative glycosyl transferase</fullName>
    </submittedName>
</protein>
<dbReference type="AlphaFoldDB" id="A0A0H5D162"/>
<dbReference type="PANTHER" id="PTHR43685">
    <property type="entry name" value="GLYCOSYLTRANSFERASE"/>
    <property type="match status" value="1"/>
</dbReference>
<dbReference type="Gene3D" id="3.90.550.10">
    <property type="entry name" value="Spore Coat Polysaccharide Biosynthesis Protein SpsA, Chain A"/>
    <property type="match status" value="1"/>
</dbReference>
<reference evidence="3" key="1">
    <citation type="submission" date="2015-05" db="EMBL/GenBank/DDBJ databases">
        <authorList>
            <person name="Rodrigo-Torres Lidia"/>
            <person name="Arahal R.David."/>
        </authorList>
    </citation>
    <scope>NUCLEOTIDE SEQUENCE [LARGE SCALE GENOMIC DNA]</scope>
    <source>
        <strain evidence="3">CECT 7321</strain>
    </source>
</reference>
<keyword evidence="3" id="KW-1185">Reference proteome</keyword>
<name>A0A0H5D162_9RHOB</name>
<dbReference type="EMBL" id="CVRL01000018">
    <property type="protein sequence ID" value="CRL10891.1"/>
    <property type="molecule type" value="Genomic_DNA"/>
</dbReference>
<dbReference type="PANTHER" id="PTHR43685:SF3">
    <property type="entry name" value="SLR2126 PROTEIN"/>
    <property type="match status" value="1"/>
</dbReference>
<evidence type="ECO:0000313" key="2">
    <source>
        <dbReference type="EMBL" id="CRL10891.1"/>
    </source>
</evidence>
<evidence type="ECO:0000313" key="3">
    <source>
        <dbReference type="Proteomes" id="UP000043764"/>
    </source>
</evidence>
<organism evidence="2 3">
    <name type="scientific">Phaeobacter italicus</name>
    <dbReference type="NCBI Taxonomy" id="481446"/>
    <lineage>
        <taxon>Bacteria</taxon>
        <taxon>Pseudomonadati</taxon>
        <taxon>Pseudomonadota</taxon>
        <taxon>Alphaproteobacteria</taxon>
        <taxon>Rhodobacterales</taxon>
        <taxon>Roseobacteraceae</taxon>
        <taxon>Phaeobacter</taxon>
    </lineage>
</organism>
<dbReference type="RefSeq" id="WP_050673229.1">
    <property type="nucleotide sequence ID" value="NZ_CVRL01000018.1"/>
</dbReference>
<evidence type="ECO:0000259" key="1">
    <source>
        <dbReference type="Pfam" id="PF00535"/>
    </source>
</evidence>
<dbReference type="InterPro" id="IPR050834">
    <property type="entry name" value="Glycosyltransf_2"/>
</dbReference>
<dbReference type="SUPFAM" id="SSF53448">
    <property type="entry name" value="Nucleotide-diphospho-sugar transferases"/>
    <property type="match status" value="1"/>
</dbReference>
<dbReference type="CDD" id="cd00761">
    <property type="entry name" value="Glyco_tranf_GTA_type"/>
    <property type="match status" value="1"/>
</dbReference>
<dbReference type="InterPro" id="IPR001173">
    <property type="entry name" value="Glyco_trans_2-like"/>
</dbReference>
<proteinExistence type="predicted"/>
<gene>
    <name evidence="2" type="ORF">NIT7321_01739</name>
</gene>
<feature type="domain" description="Glycosyltransferase 2-like" evidence="1">
    <location>
        <begin position="6"/>
        <end position="137"/>
    </location>
</feature>
<dbReference type="Pfam" id="PF00535">
    <property type="entry name" value="Glycos_transf_2"/>
    <property type="match status" value="1"/>
</dbReference>
<dbReference type="Proteomes" id="UP000043764">
    <property type="component" value="Unassembled WGS sequence"/>
</dbReference>
<accession>A0A0H5D162</accession>
<keyword evidence="2" id="KW-0808">Transferase</keyword>
<sequence length="326" mass="36681">MTLDLTVAIPSHNDNGHLTRLLSHLAALKFTRSIIVVDDGSLPAPDHDTLIKASGLAPAQLTLLRQPQVAGAGAARNRALLHTTTKHLLFMDADDLPTRELRALCRSLAQAGEFDFCMFQHHDSRMGQSGQWGQMAFDQSLWDKTELNHRNLSEVSTTDAACLAQTANYPWNKIYRTDFLHAHRLRCSDTLVHNDIALHWKSFLRAGRILSSARIGVTHFVTPGGNRLTNRLGAERLRVFEPLEEIALEISVENTPKSPYALAFFGFALGLLCWVNESLDPSLRSELAQRSTAFFNRYLSRSMRTQLKQQRPDDWQRAAKLFQLTV</sequence>
<dbReference type="GO" id="GO:0016740">
    <property type="term" value="F:transferase activity"/>
    <property type="evidence" value="ECO:0007669"/>
    <property type="project" value="UniProtKB-KW"/>
</dbReference>
<dbReference type="InterPro" id="IPR029044">
    <property type="entry name" value="Nucleotide-diphossugar_trans"/>
</dbReference>